<dbReference type="GO" id="GO:0016791">
    <property type="term" value="F:phosphatase activity"/>
    <property type="evidence" value="ECO:0007669"/>
    <property type="project" value="TreeGrafter"/>
</dbReference>
<dbReference type="GO" id="GO:0005829">
    <property type="term" value="C:cytosol"/>
    <property type="evidence" value="ECO:0007669"/>
    <property type="project" value="TreeGrafter"/>
</dbReference>
<dbReference type="InterPro" id="IPR036412">
    <property type="entry name" value="HAD-like_sf"/>
</dbReference>
<keyword evidence="2" id="KW-1185">Reference proteome</keyword>
<dbReference type="InterPro" id="IPR000150">
    <property type="entry name" value="Cof"/>
</dbReference>
<dbReference type="Pfam" id="PF08282">
    <property type="entry name" value="Hydrolase_3"/>
    <property type="match status" value="1"/>
</dbReference>
<gene>
    <name evidence="1" type="ORF">AUL39_10445</name>
</gene>
<reference evidence="1 2" key="1">
    <citation type="submission" date="2015-12" db="EMBL/GenBank/DDBJ databases">
        <title>Draft Genome Sequence of Olsenella scatoligenes SK9K4T; a Producer of 3-Methylindole- (skatole) and 4-Methylphenol- (p-cresol) Isolated from Pig Feces.</title>
        <authorList>
            <person name="Li X."/>
            <person name="Borg B."/>
            <person name="Canibe N."/>
        </authorList>
    </citation>
    <scope>NUCLEOTIDE SEQUENCE [LARGE SCALE GENOMIC DNA]</scope>
    <source>
        <strain evidence="1 2">SK9K4</strain>
    </source>
</reference>
<evidence type="ECO:0000313" key="2">
    <source>
        <dbReference type="Proteomes" id="UP000054078"/>
    </source>
</evidence>
<dbReference type="AlphaFoldDB" id="A0A117J429"/>
<dbReference type="Proteomes" id="UP000054078">
    <property type="component" value="Unassembled WGS sequence"/>
</dbReference>
<dbReference type="STRING" id="1299998.AUL39_10445"/>
<dbReference type="SFLD" id="SFLDS00003">
    <property type="entry name" value="Haloacid_Dehalogenase"/>
    <property type="match status" value="1"/>
</dbReference>
<dbReference type="Gene3D" id="3.30.1240.10">
    <property type="match status" value="1"/>
</dbReference>
<protein>
    <submittedName>
        <fullName evidence="1">Uncharacterized protein</fullName>
    </submittedName>
</protein>
<accession>A0A117J429</accession>
<dbReference type="SUPFAM" id="SSF56784">
    <property type="entry name" value="HAD-like"/>
    <property type="match status" value="1"/>
</dbReference>
<dbReference type="NCBIfam" id="TIGR01484">
    <property type="entry name" value="HAD-SF-IIB"/>
    <property type="match status" value="1"/>
</dbReference>
<dbReference type="Gene3D" id="3.40.50.1000">
    <property type="entry name" value="HAD superfamily/HAD-like"/>
    <property type="match status" value="1"/>
</dbReference>
<dbReference type="RefSeq" id="WP_059056036.1">
    <property type="nucleotide sequence ID" value="NZ_LOJF01000012.1"/>
</dbReference>
<sequence length="273" mass="29510">MYKLVASDMDETFLAHDHSIPQANIDAIRRMRKLGVLFVPASGRSYSSVLESFSSAPADLLDGTYVISYNGGTINRAGDPHPLESHSLPFETIRGLFERGKAFDVGVHIYQSDGVVWAANLPEDDKRYLDGHMAYREFDGASIDFLRDVSLAKILFVRHDLAFLHRMAEQIGAVPGTAFTFSSGRYLEYLPEGVDKGHGLRALARILGVDVAETIAVGDSLNDLPMLEAAGLGVAVSNATDGIDGLAGYAARSSCDDGILAEVVEKFIEPQAC</sequence>
<dbReference type="PANTHER" id="PTHR10000">
    <property type="entry name" value="PHOSPHOSERINE PHOSPHATASE"/>
    <property type="match status" value="1"/>
</dbReference>
<dbReference type="OrthoDB" id="3180855at2"/>
<dbReference type="InterPro" id="IPR006379">
    <property type="entry name" value="HAD-SF_hydro_IIB"/>
</dbReference>
<comment type="caution">
    <text evidence="1">The sequence shown here is derived from an EMBL/GenBank/DDBJ whole genome shotgun (WGS) entry which is preliminary data.</text>
</comment>
<dbReference type="NCBIfam" id="TIGR00099">
    <property type="entry name" value="Cof-subfamily"/>
    <property type="match status" value="1"/>
</dbReference>
<dbReference type="InterPro" id="IPR023214">
    <property type="entry name" value="HAD_sf"/>
</dbReference>
<dbReference type="GO" id="GO:0000287">
    <property type="term" value="F:magnesium ion binding"/>
    <property type="evidence" value="ECO:0007669"/>
    <property type="project" value="TreeGrafter"/>
</dbReference>
<name>A0A117J429_TRASO</name>
<evidence type="ECO:0000313" key="1">
    <source>
        <dbReference type="EMBL" id="KUH57716.1"/>
    </source>
</evidence>
<dbReference type="SFLD" id="SFLDG01140">
    <property type="entry name" value="C2.B:_Phosphomannomutase_and_P"/>
    <property type="match status" value="1"/>
</dbReference>
<dbReference type="EMBL" id="LOJF01000012">
    <property type="protein sequence ID" value="KUH57716.1"/>
    <property type="molecule type" value="Genomic_DNA"/>
</dbReference>
<dbReference type="PANTHER" id="PTHR10000:SF8">
    <property type="entry name" value="HAD SUPERFAMILY HYDROLASE-LIKE, TYPE 3"/>
    <property type="match status" value="1"/>
</dbReference>
<organism evidence="1 2">
    <name type="scientific">Tractidigestivibacter scatoligenes</name>
    <name type="common">Olsenella scatoligenes</name>
    <dbReference type="NCBI Taxonomy" id="1299998"/>
    <lineage>
        <taxon>Bacteria</taxon>
        <taxon>Bacillati</taxon>
        <taxon>Actinomycetota</taxon>
        <taxon>Coriobacteriia</taxon>
        <taxon>Coriobacteriales</taxon>
        <taxon>Atopobiaceae</taxon>
        <taxon>Tractidigestivibacter</taxon>
    </lineage>
</organism>
<proteinExistence type="predicted"/>